<keyword evidence="4" id="KW-1185">Reference proteome</keyword>
<feature type="region of interest" description="Disordered" evidence="2">
    <location>
        <begin position="831"/>
        <end position="858"/>
    </location>
</feature>
<feature type="region of interest" description="Disordered" evidence="2">
    <location>
        <begin position="412"/>
        <end position="436"/>
    </location>
</feature>
<accession>A0A0K3CN61</accession>
<gene>
    <name evidence="3" type="primary">FGENESH: predicted gene_11.262</name>
    <name evidence="3" type="ORF">BN2166_0057660</name>
</gene>
<feature type="region of interest" description="Disordered" evidence="2">
    <location>
        <begin position="1386"/>
        <end position="1468"/>
    </location>
</feature>
<name>A0A0K3CN61_RHOTO</name>
<feature type="compositionally biased region" description="Polar residues" evidence="2">
    <location>
        <begin position="1737"/>
        <end position="1751"/>
    </location>
</feature>
<feature type="region of interest" description="Disordered" evidence="2">
    <location>
        <begin position="212"/>
        <end position="246"/>
    </location>
</feature>
<feature type="compositionally biased region" description="Basic and acidic residues" evidence="2">
    <location>
        <begin position="1437"/>
        <end position="1452"/>
    </location>
</feature>
<organism evidence="3 4">
    <name type="scientific">Rhodotorula toruloides</name>
    <name type="common">Yeast</name>
    <name type="synonym">Rhodosporidium toruloides</name>
    <dbReference type="NCBI Taxonomy" id="5286"/>
    <lineage>
        <taxon>Eukaryota</taxon>
        <taxon>Fungi</taxon>
        <taxon>Dikarya</taxon>
        <taxon>Basidiomycota</taxon>
        <taxon>Pucciniomycotina</taxon>
        <taxon>Microbotryomycetes</taxon>
        <taxon>Sporidiobolales</taxon>
        <taxon>Sporidiobolaceae</taxon>
        <taxon>Rhodotorula</taxon>
    </lineage>
</organism>
<feature type="compositionally biased region" description="Acidic residues" evidence="2">
    <location>
        <begin position="1801"/>
        <end position="1820"/>
    </location>
</feature>
<feature type="compositionally biased region" description="Basic residues" evidence="2">
    <location>
        <begin position="1651"/>
        <end position="1668"/>
    </location>
</feature>
<evidence type="ECO:0000313" key="4">
    <source>
        <dbReference type="Proteomes" id="UP000199069"/>
    </source>
</evidence>
<feature type="compositionally biased region" description="Basic residues" evidence="2">
    <location>
        <begin position="1453"/>
        <end position="1464"/>
    </location>
</feature>
<protein>
    <submittedName>
        <fullName evidence="3">FGENESH: predicted gene_11.262 protein</fullName>
    </submittedName>
</protein>
<evidence type="ECO:0000313" key="3">
    <source>
        <dbReference type="EMBL" id="CTR09905.1"/>
    </source>
</evidence>
<reference evidence="3 4" key="1">
    <citation type="submission" date="2015-07" db="EMBL/GenBank/DDBJ databases">
        <authorList>
            <person name="Cajimat M.N.B."/>
            <person name="Milazzo M.L."/>
            <person name="Fulhorst C.F."/>
        </authorList>
    </citation>
    <scope>NUCLEOTIDE SEQUENCE [LARGE SCALE GENOMIC DNA]</scope>
    <source>
        <strain evidence="3">Single colony</strain>
    </source>
</reference>
<evidence type="ECO:0000256" key="1">
    <source>
        <dbReference type="SAM" id="Coils"/>
    </source>
</evidence>
<sequence length="1955" mass="212380">MQPSTNSPDEGANESLIDLYTESPTPPLPTTAVTVSSRPMQLSLPTALVPRSSAAAVRFNKPQQGSLASASPGHVWIPLALAEDRTYVLEHGDHQAWVRFEFSGTTFEAPALDYCKWRENMTAKGESALPKQPQEESQDMVRSRPHPARLAGASASAPTGVTGSDLDGGVGSEQTDSVVKALVAPRPLPPFPSAAITASSLHAHPHDEFVPGYAISTSDGDRSTSVPAASSSPPSAASLSPAVHPSPSAHGNIYNFAGANIGNLTLNEGPHRPQIGTQQSAATSRRRSSVGRGGVSQQDIKKKQQKYGEWKQIVRTRADAEVEAFEVKAWQNFYTRLSQCRPTANPTATQLSAFYGSQYDKERTEVRNGIKLFVKAQDEKVKKLYEEAEMRTKNGTAPKMTKKSVEVVVLSDSEEEVDQPAPRAARPPDAAGRTAQTSNPFVNITSATLFSFPSELDRARAVTTAFESLARGSQKAPDGYWGKEGGWMNDFALCIAWCPISLNYDNVLNNFRLAYPTVLLTVLQNSAKSATDQTRLYVLKRIPEALVTALGVHVEALRASLNNPGLAPVPLSTLRGLTFDECEAALQTVDGYRNKVNLIISSLATDEAFADLALQGRPVLADWFTWRLTAFDKLFPSSFRDEARHALRAKALSLDLQQYANTLRTITKYATVAHFLAMLVRKGVMQAWVTEAQERVIKLRAQGVAPHAPIVGSLGQSLPADGFSSLSMAVKHATKNRLPSQLSPGDATEFYAFLAESVMDDHVQLDRPHVVYPAVLDARSLKVAELEEELARLRLEDGSGETDFHDFRKRASLFDRLRADVARQVDSSLTMLPASSAGGSSSSGGGSPASPSNSGFNEPLFSRLKLPDELLARRIKDAQAADKNTVQHDLLTTASSNPTASDATARLMRASASRPACSLSPAETVEKVNLACSATVESLVRSASSRKLHVNLAQLLLKELKMRMEAAKEDVQDVWQELVVGEEEMAVTEEEANAGRADPSGGYPLLLDNIRVISILVAFVQHFHADYADRIDAFLRQLASILATLLIVSDTALILPALREFIDSFVASFPERPSSDPSTGWIRSALAGVSAFSRGAAYACCTMVSHSSAPANKGEWLSALLFPPPRSPSPALTLGGGTPPTPLPYVLPCFKADCADALVLPTRTEDGKYLLRQGAEDLRLSVGAIDSRRGPYLPYRLVLRRQTHPCPYQIIGSLKYSPHLLATFASFGYITHTYKSRPPRLRRPLARASSAARPPPPLLPHHPPSHPSSLFSLPINTFVTMATATGPLCETAPKHVETSRHKDNMAALAAEQAGETIYRCAYCPRLFIEEPKHRRHMHDEEAKLMVVCVICGSKYNENSPSAVRLHVTSSRHKDAVAALAALAPTPVSQADTPQAVEPQATNAAKKRKFALVKDSSGDESEDVKPLARKRVKHQTRKSPDDGDAGDKEEMKPRSAKGKLSRARKGKDVAKKVIMNPSFNVGTTEKLDCLFPVTSQAKDLSLPAPVLYRTKKKPTEAAAKSFARSKGLRDGILAKDFRARMHQVSVAAQVNYHLRFALHPLARQRKWLEGLRDLGDQYGYSHEEVDLLVLAEIYRHDERVLEKKTAREWRSLSAGVKGAINVFSHDDAAHQLPDVLDLEHDDLRQYAVAKTVRRSKKHPKGGRIVGGKKIKVEEGEDFDDEDDGFEEDGAGSYKLDDFIDDDGVDSDEEAVDYSTSDDEGEPSQKSAAAPGAKKPSSTTRSVSKQGKVTNGTIRAGKQNELSTAAIQPVDKSSSPVAESSAEETDESENGGNDSGIYVGGEWEVEEDEDDAADELSTDPDELIGQLPSEAPRYAAYGTRADGLHDNLASLHAFTKRYGSDRLHSHAMNCGARSSFAKLLSPAQMYHALQSWALGIDWEELEADFSVEVGGGGSGAARSRADEAEDGEDEAEGEQEEDEFEDNEEIIFVDAVKAEGD</sequence>
<proteinExistence type="predicted"/>
<feature type="compositionally biased region" description="Acidic residues" evidence="2">
    <location>
        <begin position="1921"/>
        <end position="1944"/>
    </location>
</feature>
<feature type="compositionally biased region" description="Pro residues" evidence="2">
    <location>
        <begin position="1253"/>
        <end position="1266"/>
    </location>
</feature>
<feature type="region of interest" description="Disordered" evidence="2">
    <location>
        <begin position="1651"/>
        <end position="1827"/>
    </location>
</feature>
<feature type="region of interest" description="Disordered" evidence="2">
    <location>
        <begin position="124"/>
        <end position="173"/>
    </location>
</feature>
<feature type="compositionally biased region" description="Basic residues" evidence="2">
    <location>
        <begin position="1426"/>
        <end position="1436"/>
    </location>
</feature>
<feature type="coiled-coil region" evidence="1">
    <location>
        <begin position="950"/>
        <end position="977"/>
    </location>
</feature>
<feature type="compositionally biased region" description="Low complexity" evidence="2">
    <location>
        <begin position="225"/>
        <end position="246"/>
    </location>
</feature>
<feature type="compositionally biased region" description="Low complexity" evidence="2">
    <location>
        <begin position="1722"/>
        <end position="1736"/>
    </location>
</feature>
<feature type="region of interest" description="Disordered" evidence="2">
    <location>
        <begin position="1905"/>
        <end position="1944"/>
    </location>
</feature>
<evidence type="ECO:0000256" key="2">
    <source>
        <dbReference type="SAM" id="MobiDB-lite"/>
    </source>
</evidence>
<feature type="compositionally biased region" description="Acidic residues" evidence="2">
    <location>
        <begin position="1697"/>
        <end position="1720"/>
    </location>
</feature>
<dbReference type="Proteomes" id="UP000199069">
    <property type="component" value="Unassembled WGS sequence"/>
</dbReference>
<dbReference type="EMBL" id="CWKI01000011">
    <property type="protein sequence ID" value="CTR09905.1"/>
    <property type="molecule type" value="Genomic_DNA"/>
</dbReference>
<feature type="compositionally biased region" description="Low complexity" evidence="2">
    <location>
        <begin position="420"/>
        <end position="435"/>
    </location>
</feature>
<feature type="region of interest" description="Disordered" evidence="2">
    <location>
        <begin position="1240"/>
        <end position="1266"/>
    </location>
</feature>
<feature type="region of interest" description="Disordered" evidence="2">
    <location>
        <begin position="1"/>
        <end position="37"/>
    </location>
</feature>
<feature type="compositionally biased region" description="Acidic residues" evidence="2">
    <location>
        <begin position="1673"/>
        <end position="1688"/>
    </location>
</feature>
<feature type="region of interest" description="Disordered" evidence="2">
    <location>
        <begin position="265"/>
        <end position="304"/>
    </location>
</feature>
<keyword evidence="1" id="KW-0175">Coiled coil</keyword>